<dbReference type="EMBL" id="CAJNOI010000043">
    <property type="protein sequence ID" value="CAF0922218.1"/>
    <property type="molecule type" value="Genomic_DNA"/>
</dbReference>
<dbReference type="Pfam" id="PF14649">
    <property type="entry name" value="Spatacsin_C"/>
    <property type="match status" value="1"/>
</dbReference>
<dbReference type="InterPro" id="IPR028107">
    <property type="entry name" value="Spatacsin_C_dom"/>
</dbReference>
<keyword evidence="4" id="KW-1185">Reference proteome</keyword>
<gene>
    <name evidence="3" type="ORF">BJG266_LOCUS11593</name>
    <name evidence="2" type="ORF">QVE165_LOCUS2274</name>
</gene>
<organism evidence="2 4">
    <name type="scientific">Adineta steineri</name>
    <dbReference type="NCBI Taxonomy" id="433720"/>
    <lineage>
        <taxon>Eukaryota</taxon>
        <taxon>Metazoa</taxon>
        <taxon>Spiralia</taxon>
        <taxon>Gnathifera</taxon>
        <taxon>Rotifera</taxon>
        <taxon>Eurotatoria</taxon>
        <taxon>Bdelloidea</taxon>
        <taxon>Adinetida</taxon>
        <taxon>Adinetidae</taxon>
        <taxon>Adineta</taxon>
    </lineage>
</organism>
<comment type="caution">
    <text evidence="2">The sequence shown here is derived from an EMBL/GenBank/DDBJ whole genome shotgun (WGS) entry which is preliminary data.</text>
</comment>
<evidence type="ECO:0000313" key="2">
    <source>
        <dbReference type="EMBL" id="CAF0764992.1"/>
    </source>
</evidence>
<accession>A0A813QCG0</accession>
<dbReference type="Proteomes" id="UP000663832">
    <property type="component" value="Unassembled WGS sequence"/>
</dbReference>
<dbReference type="EMBL" id="CAJNOM010000007">
    <property type="protein sequence ID" value="CAF0764992.1"/>
    <property type="molecule type" value="Genomic_DNA"/>
</dbReference>
<dbReference type="AlphaFoldDB" id="A0A813QCG0"/>
<sequence>MHDERLNTALFDFITPHRPNDEHTFTSISMSLNMHHELAIRYRDAGKRLLKIFRFNQQTSSAHLSVTLQSLLQYHSDPADTFYLAECCCQSEQCLKQARLLSLQLELLPRFEHCWHAFIIDDAYNEHTL</sequence>
<evidence type="ECO:0000313" key="4">
    <source>
        <dbReference type="Proteomes" id="UP000663832"/>
    </source>
</evidence>
<protein>
    <recommendedName>
        <fullName evidence="1">Spatacsin C-terminal domain-containing protein</fullName>
    </recommendedName>
</protein>
<evidence type="ECO:0000259" key="1">
    <source>
        <dbReference type="Pfam" id="PF14649"/>
    </source>
</evidence>
<dbReference type="OrthoDB" id="2018754at2759"/>
<dbReference type="Proteomes" id="UP000663877">
    <property type="component" value="Unassembled WGS sequence"/>
</dbReference>
<evidence type="ECO:0000313" key="3">
    <source>
        <dbReference type="EMBL" id="CAF0922218.1"/>
    </source>
</evidence>
<proteinExistence type="predicted"/>
<name>A0A813QCG0_9BILA</name>
<feature type="domain" description="Spatacsin C-terminal" evidence="1">
    <location>
        <begin position="4"/>
        <end position="109"/>
    </location>
</feature>
<reference evidence="2" key="1">
    <citation type="submission" date="2021-02" db="EMBL/GenBank/DDBJ databases">
        <authorList>
            <person name="Nowell W R."/>
        </authorList>
    </citation>
    <scope>NUCLEOTIDE SEQUENCE</scope>
</reference>